<reference evidence="9 10" key="1">
    <citation type="journal article" date="2016" name="Front. Microbiol.">
        <title>Genomic Resource of Rice Seed Associated Bacteria.</title>
        <authorList>
            <person name="Midha S."/>
            <person name="Bansal K."/>
            <person name="Sharma S."/>
            <person name="Kumar N."/>
            <person name="Patil P.P."/>
            <person name="Chaudhry V."/>
            <person name="Patil P.B."/>
        </authorList>
    </citation>
    <scope>NUCLEOTIDE SEQUENCE [LARGE SCALE GENOMIC DNA]</scope>
    <source>
        <strain evidence="9 10">NS355</strain>
    </source>
</reference>
<evidence type="ECO:0000313" key="10">
    <source>
        <dbReference type="Proteomes" id="UP000073923"/>
    </source>
</evidence>
<evidence type="ECO:0000313" key="9">
    <source>
        <dbReference type="EMBL" id="KTT99335.1"/>
    </source>
</evidence>
<keyword evidence="5 7" id="KW-1133">Transmembrane helix</keyword>
<feature type="domain" description="OAR" evidence="8">
    <location>
        <begin position="442"/>
        <end position="455"/>
    </location>
</feature>
<evidence type="ECO:0000256" key="3">
    <source>
        <dbReference type="ARBA" id="ARBA00022475"/>
    </source>
</evidence>
<feature type="transmembrane region" description="Helical" evidence="7">
    <location>
        <begin position="659"/>
        <end position="677"/>
    </location>
</feature>
<dbReference type="Pfam" id="PF01757">
    <property type="entry name" value="Acyl_transf_3"/>
    <property type="match status" value="1"/>
</dbReference>
<feature type="transmembrane region" description="Helical" evidence="7">
    <location>
        <begin position="546"/>
        <end position="566"/>
    </location>
</feature>
<feature type="transmembrane region" description="Helical" evidence="7">
    <location>
        <begin position="471"/>
        <end position="488"/>
    </location>
</feature>
<dbReference type="Gene3D" id="3.40.50.12780">
    <property type="entry name" value="N-terminal domain of ligase-like"/>
    <property type="match status" value="1"/>
</dbReference>
<evidence type="ECO:0000256" key="1">
    <source>
        <dbReference type="ARBA" id="ARBA00004651"/>
    </source>
</evidence>
<dbReference type="PATRIC" id="fig|172044.3.peg.1138"/>
<feature type="transmembrane region" description="Helical" evidence="7">
    <location>
        <begin position="743"/>
        <end position="763"/>
    </location>
</feature>
<dbReference type="InterPro" id="IPR000873">
    <property type="entry name" value="AMP-dep_synth/lig_dom"/>
</dbReference>
<dbReference type="InterPro" id="IPR042099">
    <property type="entry name" value="ANL_N_sf"/>
</dbReference>
<dbReference type="Proteomes" id="UP000073923">
    <property type="component" value="Unassembled WGS sequence"/>
</dbReference>
<comment type="similarity">
    <text evidence="2">Belongs to the acyltransferase 3 family.</text>
</comment>
<evidence type="ECO:0000256" key="2">
    <source>
        <dbReference type="ARBA" id="ARBA00007400"/>
    </source>
</evidence>
<dbReference type="PROSITE" id="PS50803">
    <property type="entry name" value="OAR"/>
    <property type="match status" value="1"/>
</dbReference>
<accession>A0A147IUY8</accession>
<dbReference type="EMBL" id="LDTF01000028">
    <property type="protein sequence ID" value="KTT99335.1"/>
    <property type="molecule type" value="Genomic_DNA"/>
</dbReference>
<name>A0A147IUY8_9SPHN</name>
<organism evidence="9 10">
    <name type="scientific">Sphingomonas yabuuchiae</name>
    <dbReference type="NCBI Taxonomy" id="172044"/>
    <lineage>
        <taxon>Bacteria</taxon>
        <taxon>Pseudomonadati</taxon>
        <taxon>Pseudomonadota</taxon>
        <taxon>Alphaproteobacteria</taxon>
        <taxon>Sphingomonadales</taxon>
        <taxon>Sphingomonadaceae</taxon>
        <taxon>Sphingomonas</taxon>
    </lineage>
</organism>
<protein>
    <recommendedName>
        <fullName evidence="8">OAR domain-containing protein</fullName>
    </recommendedName>
</protein>
<evidence type="ECO:0000256" key="5">
    <source>
        <dbReference type="ARBA" id="ARBA00022989"/>
    </source>
</evidence>
<dbReference type="SUPFAM" id="SSF56801">
    <property type="entry name" value="Acetyl-CoA synthetase-like"/>
    <property type="match status" value="1"/>
</dbReference>
<dbReference type="GO" id="GO:0016413">
    <property type="term" value="F:O-acetyltransferase activity"/>
    <property type="evidence" value="ECO:0007669"/>
    <property type="project" value="TreeGrafter"/>
</dbReference>
<proteinExistence type="inferred from homology"/>
<keyword evidence="4 7" id="KW-0812">Transmembrane</keyword>
<comment type="subcellular location">
    <subcellularLocation>
        <location evidence="1">Cell membrane</location>
        <topology evidence="1">Multi-pass membrane protein</topology>
    </subcellularLocation>
</comment>
<evidence type="ECO:0000256" key="7">
    <source>
        <dbReference type="SAM" id="Phobius"/>
    </source>
</evidence>
<feature type="transmembrane region" description="Helical" evidence="7">
    <location>
        <begin position="572"/>
        <end position="598"/>
    </location>
</feature>
<comment type="caution">
    <text evidence="9">The sequence shown here is derived from an EMBL/GenBank/DDBJ whole genome shotgun (WGS) entry which is preliminary data.</text>
</comment>
<feature type="transmembrane region" description="Helical" evidence="7">
    <location>
        <begin position="689"/>
        <end position="707"/>
    </location>
</feature>
<evidence type="ECO:0000256" key="4">
    <source>
        <dbReference type="ARBA" id="ARBA00022692"/>
    </source>
</evidence>
<feature type="transmembrane region" description="Helical" evidence="7">
    <location>
        <begin position="605"/>
        <end position="623"/>
    </location>
</feature>
<feature type="transmembrane region" description="Helical" evidence="7">
    <location>
        <begin position="629"/>
        <end position="647"/>
    </location>
</feature>
<dbReference type="InterPro" id="IPR002656">
    <property type="entry name" value="Acyl_transf_3_dom"/>
</dbReference>
<dbReference type="AlphaFoldDB" id="A0A147IUY8"/>
<dbReference type="GO" id="GO:0009246">
    <property type="term" value="P:enterobacterial common antigen biosynthetic process"/>
    <property type="evidence" value="ECO:0007669"/>
    <property type="project" value="TreeGrafter"/>
</dbReference>
<evidence type="ECO:0000259" key="8">
    <source>
        <dbReference type="PROSITE" id="PS50803"/>
    </source>
</evidence>
<evidence type="ECO:0000256" key="6">
    <source>
        <dbReference type="ARBA" id="ARBA00023136"/>
    </source>
</evidence>
<dbReference type="PANTHER" id="PTHR40074:SF2">
    <property type="entry name" value="O-ACETYLTRANSFERASE WECH"/>
    <property type="match status" value="1"/>
</dbReference>
<keyword evidence="6 7" id="KW-0472">Membrane</keyword>
<dbReference type="PANTHER" id="PTHR40074">
    <property type="entry name" value="O-ACETYLTRANSFERASE WECH"/>
    <property type="match status" value="1"/>
</dbReference>
<dbReference type="Pfam" id="PF00501">
    <property type="entry name" value="AMP-binding"/>
    <property type="match status" value="1"/>
</dbReference>
<gene>
    <name evidence="9" type="ORF">NS355_06960</name>
</gene>
<dbReference type="GO" id="GO:0005886">
    <property type="term" value="C:plasma membrane"/>
    <property type="evidence" value="ECO:0007669"/>
    <property type="project" value="UniProtKB-SubCell"/>
</dbReference>
<sequence>MTRQFSPNWVAKAGDSGDAIARLVRAEPVDGRPAMHPMLAVLLPIGGRGSEVQAIRLSRHNLTAGAEAMRVGCDIAPDDRTLSLLPLDRAHGLAMLGSHLLAGATLVLDPRDPTDPALWASARKLGVTGVAGDAESFDRLVEVDLAAQAPASLRRLIHADGHLPPERAARYATLARSRGWRFPVLYGRNEASGPMACLPLHHPDTDLETIGCPLPGGHLTLRDDAGQSVQGTDLVGELLYHGPGVLMGHATRREDLALPPQEPVLPTGDLARRLPSGSYRLVGHLGRTVRIVGRMIDLAGVEDRLARAGISAVVTGNDDQIFILVGPDAEGASIVSLLSEELGLPPARIAILCLSNAPRLATGEVDHQRLRLDFQERRPPAPMPHPDRHTPIRDIFVYMFGDAAQNDSASFRSLGGHSFLHATMAKALEERLGQLPDGWEATSIAALARRAEDAAVPALASPPLILSNLDTLRGIACLLVVAFHVVGLNSDTGMKLPMDSPWHGVVDSIRFIRMPLFTAMAGYLYALKPYLDLPRPTFIRRKSRGLLIPAFFVGAVMWAIRAKMHIDQPSLLLALLVGSLHLWYLNALFVVFVVIALAERRGPMPLTLAAAMAVLGVGLVLPARTAEWLVIPNVLYLLPYFLLGMYLKRLPELLYNPLTVRAGAVISLAMLGLELYWRTGTAPVPSFEPFLTLIAGFAVVPPLLYYVPKVPLLAALKPYSMTIYLWHPLANGAVRAILQRLDIGLGATFVLCMIGAVLLPILLHKVVQKMPLISLPVIGR</sequence>
<keyword evidence="3" id="KW-1003">Cell membrane</keyword>
<dbReference type="InterPro" id="IPR003654">
    <property type="entry name" value="OAR_dom"/>
</dbReference>